<protein>
    <submittedName>
        <fullName evidence="2">Crp/Fnr family transcriptional regulator</fullName>
    </submittedName>
</protein>
<dbReference type="PROSITE" id="PS50042">
    <property type="entry name" value="CNMP_BINDING_3"/>
    <property type="match status" value="1"/>
</dbReference>
<evidence type="ECO:0000259" key="1">
    <source>
        <dbReference type="PROSITE" id="PS50042"/>
    </source>
</evidence>
<dbReference type="SUPFAM" id="SSF51206">
    <property type="entry name" value="cAMP-binding domain-like"/>
    <property type="match status" value="1"/>
</dbReference>
<sequence>MIKEYFKSFEVFSEDEITGFVQLFEFRKLKKNDFFVNEGEKCNEIAFIKSGIFRSYYISPEGFDITYCFRFPNDLLASYSSFITGNASVETLQAISNADLLVVKKDAIEKIMHQSFSWTRFLKIVAEQQYLELEKRVFQLQNETAVQKYISLLENQPEYLQKIPLHYLASYLGITQRHLSRIRKEITF</sequence>
<proteinExistence type="predicted"/>
<evidence type="ECO:0000313" key="2">
    <source>
        <dbReference type="EMBL" id="WMN11548.1"/>
    </source>
</evidence>
<keyword evidence="3" id="KW-1185">Reference proteome</keyword>
<dbReference type="Pfam" id="PF00027">
    <property type="entry name" value="cNMP_binding"/>
    <property type="match status" value="1"/>
</dbReference>
<name>A0AA51NAH3_9BACT</name>
<feature type="domain" description="Cyclic nucleotide-binding" evidence="1">
    <location>
        <begin position="8"/>
        <end position="112"/>
    </location>
</feature>
<evidence type="ECO:0000313" key="3">
    <source>
        <dbReference type="Proteomes" id="UP001230496"/>
    </source>
</evidence>
<dbReference type="AlphaFoldDB" id="A0AA51NAH3"/>
<dbReference type="InterPro" id="IPR018490">
    <property type="entry name" value="cNMP-bd_dom_sf"/>
</dbReference>
<reference evidence="2 3" key="1">
    <citation type="submission" date="2023-08" db="EMBL/GenBank/DDBJ databases">
        <title>Comparative genomics and taxonomic characterization of three novel marine species of genus Marivirga.</title>
        <authorList>
            <person name="Muhammad N."/>
            <person name="Kim S.-G."/>
        </authorList>
    </citation>
    <scope>NUCLEOTIDE SEQUENCE [LARGE SCALE GENOMIC DNA]</scope>
    <source>
        <strain evidence="2 3">BDSF4-3</strain>
    </source>
</reference>
<organism evidence="2 3">
    <name type="scientific">Marivirga salinarum</name>
    <dbReference type="NCBI Taxonomy" id="3059078"/>
    <lineage>
        <taxon>Bacteria</taxon>
        <taxon>Pseudomonadati</taxon>
        <taxon>Bacteroidota</taxon>
        <taxon>Cytophagia</taxon>
        <taxon>Cytophagales</taxon>
        <taxon>Marivirgaceae</taxon>
        <taxon>Marivirga</taxon>
    </lineage>
</organism>
<dbReference type="Gene3D" id="2.60.120.10">
    <property type="entry name" value="Jelly Rolls"/>
    <property type="match status" value="1"/>
</dbReference>
<dbReference type="EMBL" id="CP129971">
    <property type="protein sequence ID" value="WMN11548.1"/>
    <property type="molecule type" value="Genomic_DNA"/>
</dbReference>
<dbReference type="InterPro" id="IPR000595">
    <property type="entry name" value="cNMP-bd_dom"/>
</dbReference>
<accession>A0AA51NAH3</accession>
<dbReference type="CDD" id="cd00038">
    <property type="entry name" value="CAP_ED"/>
    <property type="match status" value="1"/>
</dbReference>
<gene>
    <name evidence="2" type="ORF">QYS49_38805</name>
</gene>
<dbReference type="InterPro" id="IPR014710">
    <property type="entry name" value="RmlC-like_jellyroll"/>
</dbReference>
<dbReference type="KEGG" id="msaa:QYS49_38805"/>
<dbReference type="RefSeq" id="WP_308348905.1">
    <property type="nucleotide sequence ID" value="NZ_CP129971.1"/>
</dbReference>
<dbReference type="Proteomes" id="UP001230496">
    <property type="component" value="Chromosome"/>
</dbReference>